<dbReference type="Pfam" id="PF01613">
    <property type="entry name" value="Flavin_Reduct"/>
    <property type="match status" value="1"/>
</dbReference>
<protein>
    <submittedName>
        <fullName evidence="3">Flavin reductase (DIM6/NTAB) family NADH-FMN oxidoreductase RutF</fullName>
    </submittedName>
</protein>
<evidence type="ECO:0000256" key="1">
    <source>
        <dbReference type="ARBA" id="ARBA00023002"/>
    </source>
</evidence>
<dbReference type="GO" id="GO:0010181">
    <property type="term" value="F:FMN binding"/>
    <property type="evidence" value="ECO:0007669"/>
    <property type="project" value="InterPro"/>
</dbReference>
<dbReference type="Gene3D" id="2.30.110.10">
    <property type="entry name" value="Electron Transport, Fmn-binding Protein, Chain A"/>
    <property type="match status" value="1"/>
</dbReference>
<feature type="domain" description="Flavin reductase like" evidence="2">
    <location>
        <begin position="19"/>
        <end position="166"/>
    </location>
</feature>
<comment type="caution">
    <text evidence="3">The sequence shown here is derived from an EMBL/GenBank/DDBJ whole genome shotgun (WGS) entry which is preliminary data.</text>
</comment>
<dbReference type="InterPro" id="IPR012349">
    <property type="entry name" value="Split_barrel_FMN-bd"/>
</dbReference>
<evidence type="ECO:0000259" key="2">
    <source>
        <dbReference type="SMART" id="SM00903"/>
    </source>
</evidence>
<dbReference type="EMBL" id="JACHIB010000006">
    <property type="protein sequence ID" value="MBB6083245.1"/>
    <property type="molecule type" value="Genomic_DNA"/>
</dbReference>
<reference evidence="3 4" key="1">
    <citation type="submission" date="2020-08" db="EMBL/GenBank/DDBJ databases">
        <title>Genomic Encyclopedia of Type Strains, Phase IV (KMG-IV): sequencing the most valuable type-strain genomes for metagenomic binning, comparative biology and taxonomic classification.</title>
        <authorList>
            <person name="Goeker M."/>
        </authorList>
    </citation>
    <scope>NUCLEOTIDE SEQUENCE [LARGE SCALE GENOMIC DNA]</scope>
    <source>
        <strain evidence="3 4">DSM 12141</strain>
    </source>
</reference>
<dbReference type="SMART" id="SM00903">
    <property type="entry name" value="Flavin_Reduct"/>
    <property type="match status" value="1"/>
</dbReference>
<dbReference type="RefSeq" id="WP_151025497.1">
    <property type="nucleotide sequence ID" value="NZ_JACHIB010000006.1"/>
</dbReference>
<dbReference type="SUPFAM" id="SSF50475">
    <property type="entry name" value="FMN-binding split barrel"/>
    <property type="match status" value="1"/>
</dbReference>
<name>A0A7W9TM48_CASDE</name>
<dbReference type="InterPro" id="IPR002563">
    <property type="entry name" value="Flavin_Rdtase-like_dom"/>
</dbReference>
<evidence type="ECO:0000313" key="4">
    <source>
        <dbReference type="Proteomes" id="UP000541136"/>
    </source>
</evidence>
<proteinExistence type="predicted"/>
<gene>
    <name evidence="3" type="ORF">HNR28_001282</name>
</gene>
<keyword evidence="1" id="KW-0560">Oxidoreductase</keyword>
<dbReference type="AlphaFoldDB" id="A0A7W9TM48"/>
<organism evidence="3 4">
    <name type="scientific">Castellaniella defragrans</name>
    <name type="common">Alcaligenes defragrans</name>
    <dbReference type="NCBI Taxonomy" id="75697"/>
    <lineage>
        <taxon>Bacteria</taxon>
        <taxon>Pseudomonadati</taxon>
        <taxon>Pseudomonadota</taxon>
        <taxon>Betaproteobacteria</taxon>
        <taxon>Burkholderiales</taxon>
        <taxon>Alcaligenaceae</taxon>
        <taxon>Castellaniella</taxon>
    </lineage>
</organism>
<sequence>MRSQPTPADFPALFFRSALGRFPTGVTVITAEHPETGAPLGLTISSFSSVSLEPPMVLWTLTHTAASLAAFRALDRYVIHVLSAGQVDLARRFARGPQAERFSGLELERAPNGTLMLADSRCAAWFECHNTQRHEAGDHTIFVGQVEHCHRQLLSPLIYHAGDFELTPGSEPLSRN</sequence>
<evidence type="ECO:0000313" key="3">
    <source>
        <dbReference type="EMBL" id="MBB6083245.1"/>
    </source>
</evidence>
<accession>A0A7W9TM48</accession>
<dbReference type="GO" id="GO:0042602">
    <property type="term" value="F:riboflavin reductase (NADPH) activity"/>
    <property type="evidence" value="ECO:0007669"/>
    <property type="project" value="TreeGrafter"/>
</dbReference>
<dbReference type="InterPro" id="IPR050268">
    <property type="entry name" value="NADH-dep_flavin_reductase"/>
</dbReference>
<dbReference type="PANTHER" id="PTHR30466:SF1">
    <property type="entry name" value="FMN REDUCTASE (NADH) RUTF"/>
    <property type="match status" value="1"/>
</dbReference>
<dbReference type="PANTHER" id="PTHR30466">
    <property type="entry name" value="FLAVIN REDUCTASE"/>
    <property type="match status" value="1"/>
</dbReference>
<dbReference type="Proteomes" id="UP000541136">
    <property type="component" value="Unassembled WGS sequence"/>
</dbReference>